<proteinExistence type="predicted"/>
<keyword evidence="1" id="KW-0540">Nuclease</keyword>
<keyword evidence="2" id="KW-1185">Reference proteome</keyword>
<name>A0ACD4RE51_9BACI</name>
<dbReference type="EC" id="3.1.21.3" evidence="1"/>
<evidence type="ECO:0000313" key="2">
    <source>
        <dbReference type="Proteomes" id="UP001226091"/>
    </source>
</evidence>
<sequence length="1064" mass="124374">MAKIITEDMLEKAMLDVLTSPKLSYSHMNCFTIDPDDLNDGTNRENKKQVILYKILLQQLKKINPHIPIDILKNLANDQVTSRLSIDLMKVNYYNYNKIRNEIKVEYQKNGKKEIGYVKLIDFNCIYNNDFTVCSQMWIKGETYYRRPDLIIFINGLPIVFIELKNSDIKVKNAYDKNLKDYLRDIPQLFYFNQICVLSNARETRLGSFNAEYEYFFEWLKFEEKETPDRKKIKSDGVSLLYLAEGLLLKENLLDYIENFILFDRKQSKLIAKNHQYLGVNNAVKAFENRENLNGKLGVFWHTQGSGKSYSMVMFTRKINRKFKGNFTFLIITDRDDLDGQIYKNYLRTGVISKDEKVRPKNSSQLREYLQMNKTYIFSLIHKFRYDKGKKYPVLSERDDIIVIVDEAHRTQYKELAENMRAGLINAQYIAFTGTPLLGNKRLTNAWFGDYISEYNFGQSIEDGATVPLFYSKRVPTVDLINIDLDNDFADIIESEDLSEEEQKRLEKHYSHELEVLKRDDRLEAVAKDIVYHFPRRGYLGKGMVVSVDKFTAVKIYDKVQYHWNEEIKRLNKEIKKESDEIKKATLKNIVDYMRSVKMAVVISQEDGEEEKFAKQGLNIKIHRDRMNSVDENGFDIEDHFKNPQHKLSLVFVCSMWLTGFDVPSVSTIYLDKPMRGHTLMQAIARANRVAPGKTSGIVVDYLNIFKYMKKALGEYADSKDDIEMPVKDMNNLIELINQTLNETEEFCSYIGIDLKAIIDADNTFEMLELFMDYANVILGNDDNKNQFRVYSNLAENLYEASKPEIFSTQWDNPLLKVILYLRGIIDGTVSDERIENAKTKISVLLDQSIEAARVEGASGEYGIVKSKVIDLSKLDIDKIREQFKVTPYKNIEISDLRVFIEEKLNAMLNKNVTRSKFSELFKGIIDRYNAGGSENEEFYEELLKFIEKMHEEDERHIRENLKEEELELFDLLKKDKLTKKEEQQVKLSAKELFETLVEKKNGLLIVDWYKDEQPKLRVQSVVQDVLDKTLPQSYDRLIFKQKLDVVFNHIVDRATTGYNYVAM</sequence>
<dbReference type="Proteomes" id="UP001226091">
    <property type="component" value="Chromosome"/>
</dbReference>
<organism evidence="1 2">
    <name type="scientific">Metabacillus hrfriensis</name>
    <dbReference type="NCBI Taxonomy" id="3048891"/>
    <lineage>
        <taxon>Bacteria</taxon>
        <taxon>Bacillati</taxon>
        <taxon>Bacillota</taxon>
        <taxon>Bacilli</taxon>
        <taxon>Bacillales</taxon>
        <taxon>Bacillaceae</taxon>
        <taxon>Metabacillus</taxon>
    </lineage>
</organism>
<gene>
    <name evidence="1" type="ORF">QLQ22_05425</name>
</gene>
<keyword evidence="1" id="KW-0255">Endonuclease</keyword>
<reference evidence="2" key="1">
    <citation type="journal article" date="2025" name="Aquaculture">
        <title>Assessment of the bioflocculant production and safety properties of Metabacillus hrfriensis sp. nov. based on phenotypic and whole-genome sequencing analysis.</title>
        <authorList>
            <person name="Zhang R."/>
            <person name="Zhao Z."/>
            <person name="Luo L."/>
            <person name="Wang S."/>
            <person name="Guo K."/>
            <person name="Xu W."/>
        </authorList>
    </citation>
    <scope>NUCLEOTIDE SEQUENCE [LARGE SCALE GENOMIC DNA]</scope>
    <source>
        <strain evidence="2">CT-WN-B3</strain>
    </source>
</reference>
<accession>A0ACD4RE51</accession>
<dbReference type="EMBL" id="CP126116">
    <property type="protein sequence ID" value="WHZ58781.1"/>
    <property type="molecule type" value="Genomic_DNA"/>
</dbReference>
<protein>
    <submittedName>
        <fullName evidence="1">Type I restriction endonuclease subunit R</fullName>
        <ecNumber evidence="1">3.1.21.3</ecNumber>
    </submittedName>
</protein>
<keyword evidence="1" id="KW-0378">Hydrolase</keyword>
<evidence type="ECO:0000313" key="1">
    <source>
        <dbReference type="EMBL" id="WHZ58781.1"/>
    </source>
</evidence>